<dbReference type="PANTHER" id="PTHR12147:SF56">
    <property type="entry name" value="AMINOPEPTIDASE YDR415C-RELATED"/>
    <property type="match status" value="1"/>
</dbReference>
<comment type="subunit">
    <text evidence="2">Monomer.</text>
</comment>
<dbReference type="AlphaFoldDB" id="A0A084AF62"/>
<dbReference type="InterPro" id="IPR045175">
    <property type="entry name" value="M28_fam"/>
</dbReference>
<dbReference type="GO" id="GO:0006508">
    <property type="term" value="P:proteolysis"/>
    <property type="evidence" value="ECO:0007669"/>
    <property type="project" value="UniProtKB-KW"/>
</dbReference>
<reference evidence="16 17" key="1">
    <citation type="journal article" date="2014" name="BMC Genomics">
        <title>Comparative genome sequencing reveals chemotype-specific gene clusters in the toxigenic black mold Stachybotrys.</title>
        <authorList>
            <person name="Semeiks J."/>
            <person name="Borek D."/>
            <person name="Otwinowski Z."/>
            <person name="Grishin N.V."/>
        </authorList>
    </citation>
    <scope>NUCLEOTIDE SEQUENCE [LARGE SCALE GENOMIC DNA]</scope>
    <source>
        <strain evidence="17">CBS 109288 / IBT 7711</strain>
    </source>
</reference>
<dbReference type="Gene3D" id="3.40.630.10">
    <property type="entry name" value="Zn peptidases"/>
    <property type="match status" value="1"/>
</dbReference>
<dbReference type="EMBL" id="KL649597">
    <property type="protein sequence ID" value="KEY63941.1"/>
    <property type="molecule type" value="Genomic_DNA"/>
</dbReference>
<keyword evidence="5 14" id="KW-0479">Metal-binding</keyword>
<evidence type="ECO:0000256" key="6">
    <source>
        <dbReference type="ARBA" id="ARBA00022729"/>
    </source>
</evidence>
<evidence type="ECO:0000256" key="10">
    <source>
        <dbReference type="ARBA" id="ARBA00023157"/>
    </source>
</evidence>
<keyword evidence="10" id="KW-1015">Disulfide bond</keyword>
<comment type="function">
    <text evidence="12">Extracellular aminopeptidase that allows assimilation of proteinaceous substrates.</text>
</comment>
<accession>A0A084AF62</accession>
<evidence type="ECO:0000256" key="2">
    <source>
        <dbReference type="ARBA" id="ARBA00011245"/>
    </source>
</evidence>
<dbReference type="OrthoDB" id="2214at2759"/>
<feature type="signal peptide" evidence="14">
    <location>
        <begin position="1"/>
        <end position="19"/>
    </location>
</feature>
<dbReference type="PANTHER" id="PTHR12147">
    <property type="entry name" value="METALLOPEPTIDASE M28 FAMILY MEMBER"/>
    <property type="match status" value="1"/>
</dbReference>
<comment type="cofactor">
    <cofactor evidence="1">
        <name>Zn(2+)</name>
        <dbReference type="ChEBI" id="CHEBI:29105"/>
    </cofactor>
</comment>
<dbReference type="Proteomes" id="UP000028045">
    <property type="component" value="Unassembled WGS sequence"/>
</dbReference>
<gene>
    <name evidence="16" type="ORF">S7711_10303</name>
</gene>
<comment type="similarity">
    <text evidence="13">Belongs to the peptidase M28 family. M28E subfamily.</text>
</comment>
<feature type="chain" id="PRO_5005105757" description="Peptide hydrolase" evidence="14">
    <location>
        <begin position="20"/>
        <end position="364"/>
    </location>
</feature>
<keyword evidence="17" id="KW-1185">Reference proteome</keyword>
<evidence type="ECO:0000256" key="1">
    <source>
        <dbReference type="ARBA" id="ARBA00001947"/>
    </source>
</evidence>
<evidence type="ECO:0000313" key="16">
    <source>
        <dbReference type="EMBL" id="KEY63941.1"/>
    </source>
</evidence>
<evidence type="ECO:0000256" key="14">
    <source>
        <dbReference type="RuleBase" id="RU361240"/>
    </source>
</evidence>
<dbReference type="EC" id="3.4.-.-" evidence="14"/>
<keyword evidence="3" id="KW-0031">Aminopeptidase</keyword>
<keyword evidence="8 14" id="KW-0862">Zinc</keyword>
<evidence type="ECO:0000256" key="11">
    <source>
        <dbReference type="ARBA" id="ARBA00023180"/>
    </source>
</evidence>
<evidence type="ECO:0000313" key="17">
    <source>
        <dbReference type="Proteomes" id="UP000028045"/>
    </source>
</evidence>
<dbReference type="SUPFAM" id="SSF53187">
    <property type="entry name" value="Zn-dependent exopeptidases"/>
    <property type="match status" value="1"/>
</dbReference>
<dbReference type="GO" id="GO:0004177">
    <property type="term" value="F:aminopeptidase activity"/>
    <property type="evidence" value="ECO:0007669"/>
    <property type="project" value="UniProtKB-KW"/>
</dbReference>
<dbReference type="HOGENOM" id="CLU_025866_0_0_1"/>
<evidence type="ECO:0000256" key="5">
    <source>
        <dbReference type="ARBA" id="ARBA00022723"/>
    </source>
</evidence>
<dbReference type="GO" id="GO:0046872">
    <property type="term" value="F:metal ion binding"/>
    <property type="evidence" value="ECO:0007669"/>
    <property type="project" value="UniProtKB-KW"/>
</dbReference>
<evidence type="ECO:0000256" key="4">
    <source>
        <dbReference type="ARBA" id="ARBA00022670"/>
    </source>
</evidence>
<evidence type="ECO:0000256" key="8">
    <source>
        <dbReference type="ARBA" id="ARBA00022833"/>
    </source>
</evidence>
<name>A0A084AF62_STACB</name>
<dbReference type="InterPro" id="IPR007484">
    <property type="entry name" value="Peptidase_M28"/>
</dbReference>
<evidence type="ECO:0000259" key="15">
    <source>
        <dbReference type="Pfam" id="PF04389"/>
    </source>
</evidence>
<keyword evidence="9" id="KW-0865">Zymogen</keyword>
<feature type="domain" description="Peptidase M28" evidence="15">
    <location>
        <begin position="162"/>
        <end position="351"/>
    </location>
</feature>
<dbReference type="Pfam" id="PF04389">
    <property type="entry name" value="Peptidase_M28"/>
    <property type="match status" value="1"/>
</dbReference>
<evidence type="ECO:0000256" key="9">
    <source>
        <dbReference type="ARBA" id="ARBA00023145"/>
    </source>
</evidence>
<keyword evidence="11" id="KW-0325">Glycoprotein</keyword>
<keyword evidence="4 14" id="KW-0645">Protease</keyword>
<evidence type="ECO:0000256" key="13">
    <source>
        <dbReference type="ARBA" id="ARBA00043962"/>
    </source>
</evidence>
<keyword evidence="6 14" id="KW-0732">Signal</keyword>
<evidence type="ECO:0000256" key="7">
    <source>
        <dbReference type="ARBA" id="ARBA00022801"/>
    </source>
</evidence>
<evidence type="ECO:0000256" key="3">
    <source>
        <dbReference type="ARBA" id="ARBA00022438"/>
    </source>
</evidence>
<proteinExistence type="inferred from homology"/>
<evidence type="ECO:0000256" key="12">
    <source>
        <dbReference type="ARBA" id="ARBA00043843"/>
    </source>
</evidence>
<organism evidence="16 17">
    <name type="scientific">Stachybotrys chartarum (strain CBS 109288 / IBT 7711)</name>
    <name type="common">Toxic black mold</name>
    <name type="synonym">Stilbospora chartarum</name>
    <dbReference type="NCBI Taxonomy" id="1280523"/>
    <lineage>
        <taxon>Eukaryota</taxon>
        <taxon>Fungi</taxon>
        <taxon>Dikarya</taxon>
        <taxon>Ascomycota</taxon>
        <taxon>Pezizomycotina</taxon>
        <taxon>Sordariomycetes</taxon>
        <taxon>Hypocreomycetidae</taxon>
        <taxon>Hypocreales</taxon>
        <taxon>Stachybotryaceae</taxon>
        <taxon>Stachybotrys</taxon>
    </lineage>
</organism>
<dbReference type="GO" id="GO:0008235">
    <property type="term" value="F:metalloexopeptidase activity"/>
    <property type="evidence" value="ECO:0007669"/>
    <property type="project" value="InterPro"/>
</dbReference>
<keyword evidence="7 14" id="KW-0378">Hydrolase</keyword>
<protein>
    <recommendedName>
        <fullName evidence="14">Peptide hydrolase</fullName>
        <ecNumber evidence="14">3.4.-.-</ecNumber>
    </recommendedName>
</protein>
<sequence length="364" mass="39342">MILFCVVAVLAASGQLAAAAPRESVRLVKTSEQDPGQWVTEQEKWELFTSRGVGFIDITDIKDERILENLSTKPTDRTSTQAAVFPTELSHVEEANELIAASGVEGPQSWLETLAAYHTRHYQSPTGQEAAQWLFETVAEVASANPEIVVTQFEHSFNQPSVIARIPGTSENLVIVGAHYDSTTGSATSRAPGADDDASGSVVVLESLRVLAEAGFAPEATIEFHWYGGEEAGLLGSADVFADYSAQGRNVTSYLNQDMAGYSPAETPTIIEDYTDAGLNEYMALIITEFVGQAPNRDECGYGCSDHASANANGFPAAFVFEAQTDETSPYIHTPDDLPSTIMWDVVQRHIVMTIGYLVEASYL</sequence>